<dbReference type="OrthoDB" id="1162754at2"/>
<dbReference type="AlphaFoldDB" id="A0A1B9XYP6"/>
<gene>
    <name evidence="2" type="ORF">BA195_10320</name>
</gene>
<feature type="transmembrane region" description="Helical" evidence="1">
    <location>
        <begin position="49"/>
        <end position="67"/>
    </location>
</feature>
<feature type="transmembrane region" description="Helical" evidence="1">
    <location>
        <begin position="117"/>
        <end position="138"/>
    </location>
</feature>
<dbReference type="EMBL" id="MAKX01000013">
    <property type="protein sequence ID" value="OCK42561.1"/>
    <property type="molecule type" value="Genomic_DNA"/>
</dbReference>
<keyword evidence="1" id="KW-1133">Transmembrane helix</keyword>
<keyword evidence="3" id="KW-1185">Reference proteome</keyword>
<accession>A0A1B9XYP6</accession>
<evidence type="ECO:0000256" key="1">
    <source>
        <dbReference type="SAM" id="Phobius"/>
    </source>
</evidence>
<dbReference type="STRING" id="447689.BA195_10320"/>
<protein>
    <submittedName>
        <fullName evidence="2">Uncharacterized protein</fullName>
    </submittedName>
</protein>
<dbReference type="Proteomes" id="UP000093186">
    <property type="component" value="Unassembled WGS sequence"/>
</dbReference>
<feature type="transmembrane region" description="Helical" evidence="1">
    <location>
        <begin position="87"/>
        <end position="108"/>
    </location>
</feature>
<reference evidence="2 3" key="1">
    <citation type="submission" date="2016-06" db="EMBL/GenBank/DDBJ databases">
        <title>Draft Genome Sequence of Tenacibaculum soleae UCD-KL19.</title>
        <authorList>
            <person name="Eisen J.A."/>
            <person name="Coil D.A."/>
            <person name="Lujan K.M."/>
        </authorList>
    </citation>
    <scope>NUCLEOTIDE SEQUENCE [LARGE SCALE GENOMIC DNA]</scope>
    <source>
        <strain evidence="2 3">UCD-KL19</strain>
    </source>
</reference>
<keyword evidence="1" id="KW-0472">Membrane</keyword>
<evidence type="ECO:0000313" key="2">
    <source>
        <dbReference type="EMBL" id="OCK42561.1"/>
    </source>
</evidence>
<name>A0A1B9XYP6_9FLAO</name>
<feature type="transmembrane region" description="Helical" evidence="1">
    <location>
        <begin position="6"/>
        <end position="28"/>
    </location>
</feature>
<sequence>MYAILVFIHIIAASIWAGGHLILAIRILPKALKKNDFSIIQNFEKSYEPIGLPALLILIVTGFWLIFIRIPNFSDWFSFHEHLPKHLLIKCILLIITLVLAVQARFFLIPNKKLKPLAVHIILVTLVAVLFVLTGVSLRTGMLF</sequence>
<comment type="caution">
    <text evidence="2">The sequence shown here is derived from an EMBL/GenBank/DDBJ whole genome shotgun (WGS) entry which is preliminary data.</text>
</comment>
<evidence type="ECO:0000313" key="3">
    <source>
        <dbReference type="Proteomes" id="UP000093186"/>
    </source>
</evidence>
<dbReference type="GO" id="GO:0016020">
    <property type="term" value="C:membrane"/>
    <property type="evidence" value="ECO:0007669"/>
    <property type="project" value="InterPro"/>
</dbReference>
<proteinExistence type="predicted"/>
<organism evidence="2 3">
    <name type="scientific">Tenacibaculum soleae</name>
    <dbReference type="NCBI Taxonomy" id="447689"/>
    <lineage>
        <taxon>Bacteria</taxon>
        <taxon>Pseudomonadati</taxon>
        <taxon>Bacteroidota</taxon>
        <taxon>Flavobacteriia</taxon>
        <taxon>Flavobacteriales</taxon>
        <taxon>Flavobacteriaceae</taxon>
        <taxon>Tenacibaculum</taxon>
    </lineage>
</organism>
<keyword evidence="1" id="KW-0812">Transmembrane</keyword>
<dbReference type="RefSeq" id="WP_068705224.1">
    <property type="nucleotide sequence ID" value="NZ_JAUOSG010000005.1"/>
</dbReference>